<dbReference type="SUPFAM" id="SSF50729">
    <property type="entry name" value="PH domain-like"/>
    <property type="match status" value="1"/>
</dbReference>
<dbReference type="Pfam" id="PF15410">
    <property type="entry name" value="PH_9"/>
    <property type="match status" value="1"/>
</dbReference>
<evidence type="ECO:0000256" key="2">
    <source>
        <dbReference type="ARBA" id="ARBA00006826"/>
    </source>
</evidence>
<keyword evidence="6" id="KW-0007">Acetylation</keyword>
<dbReference type="SMART" id="SM00150">
    <property type="entry name" value="SPEC"/>
    <property type="match status" value="17"/>
</dbReference>
<dbReference type="PROSITE" id="PS00019">
    <property type="entry name" value="ACTININ_1"/>
    <property type="match status" value="1"/>
</dbReference>
<feature type="coiled-coil region" evidence="11">
    <location>
        <begin position="1518"/>
        <end position="1545"/>
    </location>
</feature>
<dbReference type="Gene3D" id="1.20.58.60">
    <property type="match status" value="11"/>
</dbReference>
<dbReference type="InterPro" id="IPR016343">
    <property type="entry name" value="Spectrin_bsu"/>
</dbReference>
<dbReference type="InterPro" id="IPR001589">
    <property type="entry name" value="Actinin_actin-bd_CS"/>
</dbReference>
<keyword evidence="3 10" id="KW-0117">Actin capping</keyword>
<feature type="domain" description="Calponin-homology (CH)" evidence="13">
    <location>
        <begin position="53"/>
        <end position="157"/>
    </location>
</feature>
<dbReference type="SUPFAM" id="SSF46966">
    <property type="entry name" value="Spectrin repeat"/>
    <property type="match status" value="15"/>
</dbReference>
<evidence type="ECO:0000256" key="5">
    <source>
        <dbReference type="ARBA" id="ARBA00022737"/>
    </source>
</evidence>
<keyword evidence="4 10" id="KW-0963">Cytoplasm</keyword>
<dbReference type="CDD" id="cd00176">
    <property type="entry name" value="SPEC"/>
    <property type="match status" value="9"/>
</dbReference>
<feature type="compositionally biased region" description="Pro residues" evidence="12">
    <location>
        <begin position="2139"/>
        <end position="2162"/>
    </location>
</feature>
<feature type="compositionally biased region" description="Low complexity" evidence="12">
    <location>
        <begin position="2086"/>
        <end position="2099"/>
    </location>
</feature>
<dbReference type="InterPro" id="IPR036872">
    <property type="entry name" value="CH_dom_sf"/>
</dbReference>
<dbReference type="PRINTS" id="PR00683">
    <property type="entry name" value="SPECTRINPH"/>
</dbReference>
<evidence type="ECO:0000256" key="8">
    <source>
        <dbReference type="ARBA" id="ARBA00023212"/>
    </source>
</evidence>
<keyword evidence="8 10" id="KW-0206">Cytoskeleton</keyword>
<reference evidence="14" key="2">
    <citation type="submission" date="2025-09" db="UniProtKB">
        <authorList>
            <consortium name="Ensembl"/>
        </authorList>
    </citation>
    <scope>IDENTIFICATION</scope>
</reference>
<protein>
    <recommendedName>
        <fullName evidence="10">Spectrin beta chain</fullName>
    </recommendedName>
</protein>
<dbReference type="PROSITE" id="PS00020">
    <property type="entry name" value="ACTININ_2"/>
    <property type="match status" value="1"/>
</dbReference>
<dbReference type="Gene3D" id="1.10.418.10">
    <property type="entry name" value="Calponin-like domain"/>
    <property type="match status" value="2"/>
</dbReference>
<keyword evidence="5" id="KW-0677">Repeat</keyword>
<dbReference type="FunFam" id="2.30.29.30:FF:000024">
    <property type="entry name" value="Spectrin beta chain"/>
    <property type="match status" value="1"/>
</dbReference>
<dbReference type="Ensembl" id="ENSMAMT00000062273.1">
    <property type="protein sequence ID" value="ENSMAMP00000042725.1"/>
    <property type="gene ID" value="ENSMAMG00000016420.2"/>
</dbReference>
<dbReference type="GO" id="GO:0051693">
    <property type="term" value="P:actin filament capping"/>
    <property type="evidence" value="ECO:0007669"/>
    <property type="project" value="UniProtKB-UniRule"/>
</dbReference>
<dbReference type="PROSITE" id="PS50021">
    <property type="entry name" value="CH"/>
    <property type="match status" value="2"/>
</dbReference>
<comment type="subcellular location">
    <subcellularLocation>
        <location evidence="1">Cytoplasm</location>
        <location evidence="1">Cytoskeleton</location>
    </subcellularLocation>
</comment>
<dbReference type="GO" id="GO:0003779">
    <property type="term" value="F:actin binding"/>
    <property type="evidence" value="ECO:0007669"/>
    <property type="project" value="UniProtKB-KW"/>
</dbReference>
<evidence type="ECO:0000259" key="13">
    <source>
        <dbReference type="PROSITE" id="PS50021"/>
    </source>
</evidence>
<dbReference type="FunFam" id="1.20.58.60:FF:000011">
    <property type="entry name" value="Spectrin beta chain"/>
    <property type="match status" value="1"/>
</dbReference>
<evidence type="ECO:0000256" key="3">
    <source>
        <dbReference type="ARBA" id="ARBA00022467"/>
    </source>
</evidence>
<dbReference type="Pfam" id="PF00435">
    <property type="entry name" value="Spectrin"/>
    <property type="match status" value="16"/>
</dbReference>
<dbReference type="GO" id="GO:0008091">
    <property type="term" value="C:spectrin"/>
    <property type="evidence" value="ECO:0007669"/>
    <property type="project" value="InterPro"/>
</dbReference>
<evidence type="ECO:0000256" key="6">
    <source>
        <dbReference type="ARBA" id="ARBA00022990"/>
    </source>
</evidence>
<evidence type="ECO:0000256" key="7">
    <source>
        <dbReference type="ARBA" id="ARBA00023203"/>
    </source>
</evidence>
<dbReference type="InterPro" id="IPR018159">
    <property type="entry name" value="Spectrin/alpha-actinin"/>
</dbReference>
<dbReference type="Proteomes" id="UP000261640">
    <property type="component" value="Unplaced"/>
</dbReference>
<dbReference type="InterPro" id="IPR001605">
    <property type="entry name" value="PH_dom-spectrin-type"/>
</dbReference>
<keyword evidence="7 10" id="KW-0009">Actin-binding</keyword>
<comment type="similarity">
    <text evidence="2 10">Belongs to the spectrin family.</text>
</comment>
<dbReference type="FunFam" id="1.10.418.10:FF:000003">
    <property type="entry name" value="Spectrin beta chain"/>
    <property type="match status" value="1"/>
</dbReference>
<dbReference type="Pfam" id="PF00307">
    <property type="entry name" value="CH"/>
    <property type="match status" value="2"/>
</dbReference>
<dbReference type="PIRSF" id="PIRSF002297">
    <property type="entry name" value="Spectrin_beta_subunit"/>
    <property type="match status" value="1"/>
</dbReference>
<evidence type="ECO:0000256" key="4">
    <source>
        <dbReference type="ARBA" id="ARBA00022490"/>
    </source>
</evidence>
<dbReference type="FunFam" id="1.10.418.10:FF:000004">
    <property type="entry name" value="Spectrin beta chain"/>
    <property type="match status" value="1"/>
</dbReference>
<dbReference type="FunFam" id="1.20.58.60:FF:000033">
    <property type="entry name" value="Spectrin beta chain"/>
    <property type="match status" value="1"/>
</dbReference>
<dbReference type="GO" id="GO:0005200">
    <property type="term" value="F:structural constituent of cytoskeleton"/>
    <property type="evidence" value="ECO:0007669"/>
    <property type="project" value="UniProtKB-UniRule"/>
</dbReference>
<dbReference type="FunFam" id="1.20.58.60:FF:000019">
    <property type="entry name" value="Spectrin beta chain"/>
    <property type="match status" value="1"/>
</dbReference>
<dbReference type="InterPro" id="IPR011993">
    <property type="entry name" value="PH-like_dom_sf"/>
</dbReference>
<dbReference type="SUPFAM" id="SSF47576">
    <property type="entry name" value="Calponin-homology domain, CH-domain"/>
    <property type="match status" value="1"/>
</dbReference>
<dbReference type="FunFam" id="1.20.58.60:FF:000083">
    <property type="entry name" value="Spectrin beta chain"/>
    <property type="match status" value="1"/>
</dbReference>
<comment type="function">
    <text evidence="9">Probably plays an important role in neuronal membrane skeleton.</text>
</comment>
<evidence type="ECO:0000256" key="10">
    <source>
        <dbReference type="PIRNR" id="PIRNR002297"/>
    </source>
</evidence>
<proteinExistence type="inferred from homology"/>
<evidence type="ECO:0000256" key="1">
    <source>
        <dbReference type="ARBA" id="ARBA00004245"/>
    </source>
</evidence>
<dbReference type="SMART" id="SM00033">
    <property type="entry name" value="CH"/>
    <property type="match status" value="2"/>
</dbReference>
<evidence type="ECO:0000256" key="9">
    <source>
        <dbReference type="ARBA" id="ARBA00054264"/>
    </source>
</evidence>
<evidence type="ECO:0000256" key="12">
    <source>
        <dbReference type="SAM" id="MobiDB-lite"/>
    </source>
</evidence>
<dbReference type="GeneTree" id="ENSGT00940000156343"/>
<accession>A0A7N8X1P3</accession>
<feature type="region of interest" description="Disordered" evidence="12">
    <location>
        <begin position="2067"/>
        <end position="2163"/>
    </location>
</feature>
<dbReference type="FunFam" id="1.20.58.60:FF:000106">
    <property type="entry name" value="Spectrin beta chain"/>
    <property type="match status" value="1"/>
</dbReference>
<dbReference type="GO" id="GO:0005543">
    <property type="term" value="F:phospholipid binding"/>
    <property type="evidence" value="ECO:0007669"/>
    <property type="project" value="InterPro"/>
</dbReference>
<organism evidence="14 15">
    <name type="scientific">Mastacembelus armatus</name>
    <name type="common">zig-zag eel</name>
    <dbReference type="NCBI Taxonomy" id="205130"/>
    <lineage>
        <taxon>Eukaryota</taxon>
        <taxon>Metazoa</taxon>
        <taxon>Chordata</taxon>
        <taxon>Craniata</taxon>
        <taxon>Vertebrata</taxon>
        <taxon>Euteleostomi</taxon>
        <taxon>Actinopterygii</taxon>
        <taxon>Neopterygii</taxon>
        <taxon>Teleostei</taxon>
        <taxon>Neoteleostei</taxon>
        <taxon>Acanthomorphata</taxon>
        <taxon>Anabantaria</taxon>
        <taxon>Synbranchiformes</taxon>
        <taxon>Mastacembelidae</taxon>
        <taxon>Mastacembelus</taxon>
    </lineage>
</organism>
<dbReference type="FunFam" id="1.20.58.60:FF:000059">
    <property type="entry name" value="Spectrin beta chain"/>
    <property type="match status" value="1"/>
</dbReference>
<dbReference type="GO" id="GO:0016020">
    <property type="term" value="C:membrane"/>
    <property type="evidence" value="ECO:0007669"/>
    <property type="project" value="UniProtKB-ARBA"/>
</dbReference>
<keyword evidence="11" id="KW-0175">Coiled coil</keyword>
<keyword evidence="15" id="KW-1185">Reference proteome</keyword>
<reference evidence="14" key="1">
    <citation type="submission" date="2025-08" db="UniProtKB">
        <authorList>
            <consortium name="Ensembl"/>
        </authorList>
    </citation>
    <scope>IDENTIFICATION</scope>
</reference>
<evidence type="ECO:0000313" key="15">
    <source>
        <dbReference type="Proteomes" id="UP000261640"/>
    </source>
</evidence>
<evidence type="ECO:0000313" key="14">
    <source>
        <dbReference type="Ensembl" id="ENSMAMP00000042725.1"/>
    </source>
</evidence>
<dbReference type="FunFam" id="1.20.58.60:FF:000153">
    <property type="entry name" value="Spectrin beta chain"/>
    <property type="match status" value="1"/>
</dbReference>
<dbReference type="GO" id="GO:0016192">
    <property type="term" value="P:vesicle-mediated transport"/>
    <property type="evidence" value="ECO:0007669"/>
    <property type="project" value="UniProtKB-ARBA"/>
</dbReference>
<feature type="domain" description="Calponin-homology (CH)" evidence="13">
    <location>
        <begin position="172"/>
        <end position="277"/>
    </location>
</feature>
<name>A0A7N8X1P3_9TELE</name>
<dbReference type="InterPro" id="IPR041681">
    <property type="entry name" value="PH_9"/>
</dbReference>
<evidence type="ECO:0000256" key="11">
    <source>
        <dbReference type="SAM" id="Coils"/>
    </source>
</evidence>
<sequence>MANASPDLDNAEAQRQLNNNNRPISSGFWETECTSSKLFECSRIKALADERDAVQKKTFTKWVNSHLARVSCRISDLYNDLRDGYMLTRLLEVLSGELLPRPTRGRMRIHCLENVDKALQFLKEQRVHLENVGSHDIVDGNHRLTLGLIWTIILRFQIQVIKIETEDNRETRSAKDALLLWCQMKTAGYPEVNIQNFTTCWRDGLAFNALIHRHRPDLIEFHKLTRSNATHNLQQAFNVAEQHLGLTKLLDPEDVNTENPDEKSIITYVVSYYHYFSKMKALIVEGKRVGKVLDNCIEAEEIINRYEALASDLLDWIEKTIAVISNQKFANSLTGVQQQLQAFTTYCTIEKPIKFQEKGNLEVLLFTIQSKLRANNQKPYVPHDGKLISDINKAWERLEKAEHERGVALRKELIRQEKLELLAQRFDHKTTMRQAWLNENQRLVSQDNFGYDLPAVEAAMKKHEAIEADIASYEERIGVVVELAAEMEAEGYYDIRRILARKENILGQWSLLKELVAGRRSRLEKNLALQKTFQDMVYMIDWMEDTQLLSKDFGKHLLEVDDLLQKHSLQEADIAVQAERVEIAVPVLLFCRPSGYQPCDPQVICNRVNHVSSCLEELKQLAAKRRAELEESRQLWLEESEAWIREKSSILAAQGYGRDLSSVLRLLQKHKTLAGELLSFLHPAQNTMKRGKQILSEKSFGTAGIQERIMEVKGEWKRLEDQAAQHLGHLQEALNFFQFSTETDDLVAWLQDAYRLVSSEDFGHDEYSTQSLLKKHRGVSEAIDKHRLHVVALRKHMVALPLQYREQEVQVRMGEVEQLYTEVAEVAVLRQQWLHDALAVYRMFSEVNACELWIDEKEQWLDKMEIPERLEDVEVVAHRFESLDQEMNSLMGRILDVNQIVQQLLDGGHPSSTEVRGCQDHLNSRWNSIVELVEQKKDQLDSMLRLQNYLLECAEIKSQIQDKRKAIDATQYVRSDLGGVLALQRRLSTMEGALSVLEPKLLHLQVGNICLVMQEEAEHLATAHPGRAMEVLVQFDGISVEWEELKRTLQGCEDSLMVASRLQSFIQDLDSFLTWLVQTQTAAASDQLPNDLEEAERLINKHAAGQKAYSFYEEDYERLQAMNELLESEDAPLPQAALQQWLQKLDVGWNKLLEMWESRREVLVQAHIFHLFLRDVKQAESFLNNQESALAHVELPTTVETVEAAIKKHKDFTTTMELNLHRIKAVIEAGESLISQNNIYSERIRERIDTLANRGNQNRELAQQWLEKLNDQWELQRFLQDCHELGDWVSEKMLMARDSSRDETQKLHKKWLKHQAFMAELAQNKDWLDKIEKEGQQLIQEKPELSPVVRKKLEEIRECWQDLESTTQARARQLFEANKADLLVQSYESLDQRLCQLEGQLAYVDQGQDLTTVNKQLKKLHTMETQMEEWYKEVGQLQVQATSLPQQTQVKETVVGRQAAVEARMVRLIEPLKERRRILLASKEVHQVGRDLEDEILWVQERLPMAMCQEHGSTLQAVQQLMKKNQTLQRELQGHRSRIEDVLERAGIIASIRSPEVDCIRVGQDQLAQLWAVLWAETERRQLVLDAMYQAQQYYFDTAEVEAWLSEQELHMMNEEKGKDEPSTLQLLKKHLVLEQTIEDYAETIGLLSQHEQISKRQSQIDRLYVSLKDLVEERKSRLEQQYWLYQLNREVDELEQWIAQREVVASSPELGQDFEHVTILQEKFTKFASDTGSVGQERVTAVNQMVDELIDYGHSEAATIAEWKDGVNEAWADLLELMETRAQMLAASHQLHKFFSDCREVLAQIADKHRRLPEVRARQGSTANTSTLQRLLHSFEQDIQLLVTQVQQHESAAQLRTVYAGEKAEAIACCEHEVMQCWKELLTSCEECRLQITTETDKLKFFGMVRDQIMWMESIICQIGTGEKPRDVSSVEVLMNYHQSLKSEVEARSRNTLECIEMGKTLLAARNPAAEEIKEKLDKVVSKQHELSEKWDKHWEVLQQLLEVHQFAQDAVVAEAWLTAQEPFISSNELGESVDEVEQLIRRHEAFRKAAATWEERFSSLRRLTTVKSSSSSSPGPDAHLPQGPQDRAAAVQRAADPSPQGRAASGGVEGTGREAGETDSGETNLQEGPTPLYLTPPISPPQPPPSPYSSPSPPPPPPLSLPAFPHHSRSWVNLYCVLNKGEMGFYKDAKNTTAPYNNEPLLSLSHCHCDVTNGYKKKKNVFTLKTKDGSEFLFHAKDEVRYTLCFFTHLISGVVKIDLFDPYPYQTRDLCPPSVHCRRTSKRG</sequence>
<dbReference type="InterPro" id="IPR002017">
    <property type="entry name" value="Spectrin_repeat"/>
</dbReference>
<dbReference type="Gene3D" id="2.30.29.30">
    <property type="entry name" value="Pleckstrin-homology domain (PH domain)/Phosphotyrosine-binding domain (PTB)"/>
    <property type="match status" value="1"/>
</dbReference>
<dbReference type="InterPro" id="IPR001715">
    <property type="entry name" value="CH_dom"/>
</dbReference>
<dbReference type="PANTHER" id="PTHR11915">
    <property type="entry name" value="SPECTRIN/FILAMIN RELATED CYTOSKELETAL PROTEIN"/>
    <property type="match status" value="1"/>
</dbReference>